<accession>A0ABY7FBR7</accession>
<dbReference type="Proteomes" id="UP001164746">
    <property type="component" value="Chromosome 11"/>
</dbReference>
<feature type="transmembrane region" description="Helical" evidence="2">
    <location>
        <begin position="64"/>
        <end position="88"/>
    </location>
</feature>
<evidence type="ECO:0000313" key="4">
    <source>
        <dbReference type="EMBL" id="WAR19610.1"/>
    </source>
</evidence>
<proteinExistence type="predicted"/>
<organism evidence="4 5">
    <name type="scientific">Mya arenaria</name>
    <name type="common">Soft-shell clam</name>
    <dbReference type="NCBI Taxonomy" id="6604"/>
    <lineage>
        <taxon>Eukaryota</taxon>
        <taxon>Metazoa</taxon>
        <taxon>Spiralia</taxon>
        <taxon>Lophotrochozoa</taxon>
        <taxon>Mollusca</taxon>
        <taxon>Bivalvia</taxon>
        <taxon>Autobranchia</taxon>
        <taxon>Heteroconchia</taxon>
        <taxon>Euheterodonta</taxon>
        <taxon>Imparidentia</taxon>
        <taxon>Neoheterodontei</taxon>
        <taxon>Myida</taxon>
        <taxon>Myoidea</taxon>
        <taxon>Myidae</taxon>
        <taxon>Mya</taxon>
    </lineage>
</organism>
<evidence type="ECO:0000256" key="1">
    <source>
        <dbReference type="SAM" id="MobiDB-lite"/>
    </source>
</evidence>
<evidence type="ECO:0000256" key="2">
    <source>
        <dbReference type="SAM" id="Phobius"/>
    </source>
</evidence>
<protein>
    <submittedName>
        <fullName evidence="4">Uncharacterized protein</fullName>
    </submittedName>
</protein>
<feature type="chain" id="PRO_5047116031" evidence="3">
    <location>
        <begin position="20"/>
        <end position="164"/>
    </location>
</feature>
<evidence type="ECO:0000256" key="3">
    <source>
        <dbReference type="SAM" id="SignalP"/>
    </source>
</evidence>
<name>A0ABY7FBR7_MYAAR</name>
<dbReference type="EMBL" id="CP111022">
    <property type="protein sequence ID" value="WAR19610.1"/>
    <property type="molecule type" value="Genomic_DNA"/>
</dbReference>
<keyword evidence="3" id="KW-0732">Signal</keyword>
<gene>
    <name evidence="4" type="ORF">MAR_001448</name>
</gene>
<keyword evidence="2" id="KW-0472">Membrane</keyword>
<keyword evidence="2" id="KW-1133">Transmembrane helix</keyword>
<evidence type="ECO:0000313" key="5">
    <source>
        <dbReference type="Proteomes" id="UP001164746"/>
    </source>
</evidence>
<reference evidence="4" key="1">
    <citation type="submission" date="2022-11" db="EMBL/GenBank/DDBJ databases">
        <title>Centuries of genome instability and evolution in soft-shell clam transmissible cancer (bioRxiv).</title>
        <authorList>
            <person name="Hart S.F.M."/>
            <person name="Yonemitsu M.A."/>
            <person name="Giersch R.M."/>
            <person name="Beal B.F."/>
            <person name="Arriagada G."/>
            <person name="Davis B.W."/>
            <person name="Ostrander E.A."/>
            <person name="Goff S.P."/>
            <person name="Metzger M.J."/>
        </authorList>
    </citation>
    <scope>NUCLEOTIDE SEQUENCE</scope>
    <source>
        <strain evidence="4">MELC-2E11</strain>
        <tissue evidence="4">Siphon/mantle</tissue>
    </source>
</reference>
<feature type="region of interest" description="Disordered" evidence="1">
    <location>
        <begin position="133"/>
        <end position="164"/>
    </location>
</feature>
<keyword evidence="5" id="KW-1185">Reference proteome</keyword>
<feature type="signal peptide" evidence="3">
    <location>
        <begin position="1"/>
        <end position="19"/>
    </location>
</feature>
<keyword evidence="2" id="KW-0812">Transmembrane</keyword>
<sequence length="164" mass="17465">MADILYVLTIAFVLPFVIAGHTCNTYTWLSSSAEYCSYGCCTDPDHLNYEKCCDSYYSLAVGPIVGIVVGCAILIGTVISIIVCCVCCTRNSRGQQGQTFTTAASGPYIMNHMTHGAQMRQAHYGQQPYPAQPPLQTGHMAPGTTGVNNPAMQGPSPYGKGVAN</sequence>